<name>A0A7C3E846_9SPIR</name>
<sequence length="134" mass="14179">MPEKSFENFSVNTIVGPGTYIEGDVSSAGFTRIDGSLKGDLVVQGRVVIGENARLCSNISGTAVTIGGVVMGDVLANERVTVLSTAIVLGNIITCRIQIDEGCIVHGSVVTCSSKDEWEQRCAAYKDARSIRRG</sequence>
<comment type="similarity">
    <text evidence="1">Belongs to the bactofilin family.</text>
</comment>
<dbReference type="Pfam" id="PF04519">
    <property type="entry name" value="Bactofilin"/>
    <property type="match status" value="1"/>
</dbReference>
<proteinExistence type="inferred from homology"/>
<dbReference type="InterPro" id="IPR011004">
    <property type="entry name" value="Trimer_LpxA-like_sf"/>
</dbReference>
<reference evidence="2" key="1">
    <citation type="journal article" date="2020" name="mSystems">
        <title>Genome- and Community-Level Interaction Insights into Carbon Utilization and Element Cycling Functions of Hydrothermarchaeota in Hydrothermal Sediment.</title>
        <authorList>
            <person name="Zhou Z."/>
            <person name="Liu Y."/>
            <person name="Xu W."/>
            <person name="Pan J."/>
            <person name="Luo Z.H."/>
            <person name="Li M."/>
        </authorList>
    </citation>
    <scope>NUCLEOTIDE SEQUENCE [LARGE SCALE GENOMIC DNA]</scope>
    <source>
        <strain evidence="2">SpSt-503</strain>
    </source>
</reference>
<dbReference type="SUPFAM" id="SSF51161">
    <property type="entry name" value="Trimeric LpxA-like enzymes"/>
    <property type="match status" value="1"/>
</dbReference>
<dbReference type="EMBL" id="DSVL01000367">
    <property type="protein sequence ID" value="HFH30191.1"/>
    <property type="molecule type" value="Genomic_DNA"/>
</dbReference>
<protein>
    <submittedName>
        <fullName evidence="2">Polymer-forming cytoskeletal protein</fullName>
    </submittedName>
</protein>
<dbReference type="PANTHER" id="PTHR35024:SF4">
    <property type="entry name" value="POLYMER-FORMING CYTOSKELETAL PROTEIN"/>
    <property type="match status" value="1"/>
</dbReference>
<dbReference type="PANTHER" id="PTHR35024">
    <property type="entry name" value="HYPOTHETICAL CYTOSOLIC PROTEIN"/>
    <property type="match status" value="1"/>
</dbReference>
<dbReference type="InterPro" id="IPR007607">
    <property type="entry name" value="BacA/B"/>
</dbReference>
<organism evidence="2">
    <name type="scientific">Gracilinema caldarium</name>
    <dbReference type="NCBI Taxonomy" id="215591"/>
    <lineage>
        <taxon>Bacteria</taxon>
        <taxon>Pseudomonadati</taxon>
        <taxon>Spirochaetota</taxon>
        <taxon>Spirochaetia</taxon>
        <taxon>Spirochaetales</taxon>
        <taxon>Breznakiellaceae</taxon>
        <taxon>Gracilinema</taxon>
    </lineage>
</organism>
<evidence type="ECO:0000256" key="1">
    <source>
        <dbReference type="ARBA" id="ARBA00044755"/>
    </source>
</evidence>
<dbReference type="Gene3D" id="2.160.10.10">
    <property type="entry name" value="Hexapeptide repeat proteins"/>
    <property type="match status" value="1"/>
</dbReference>
<accession>A0A7C3E846</accession>
<comment type="caution">
    <text evidence="2">The sequence shown here is derived from an EMBL/GenBank/DDBJ whole genome shotgun (WGS) entry which is preliminary data.</text>
</comment>
<dbReference type="AlphaFoldDB" id="A0A7C3E846"/>
<gene>
    <name evidence="2" type="ORF">ENS59_11915</name>
</gene>
<evidence type="ECO:0000313" key="2">
    <source>
        <dbReference type="EMBL" id="HFH30191.1"/>
    </source>
</evidence>